<evidence type="ECO:0000256" key="3">
    <source>
        <dbReference type="ARBA" id="ARBA00022741"/>
    </source>
</evidence>
<dbReference type="InterPro" id="IPR031053">
    <property type="entry name" value="ALC1"/>
</dbReference>
<feature type="compositionally biased region" description="Polar residues" evidence="6">
    <location>
        <begin position="357"/>
        <end position="369"/>
    </location>
</feature>
<protein>
    <recommendedName>
        <fullName evidence="9">Macro domain-containing protein</fullName>
    </recommendedName>
</protein>
<keyword evidence="5" id="KW-0539">Nucleus</keyword>
<feature type="compositionally biased region" description="Basic and acidic residues" evidence="6">
    <location>
        <begin position="374"/>
        <end position="385"/>
    </location>
</feature>
<keyword evidence="4" id="KW-0067">ATP-binding</keyword>
<feature type="compositionally biased region" description="Acidic residues" evidence="6">
    <location>
        <begin position="292"/>
        <end position="301"/>
    </location>
</feature>
<feature type="compositionally biased region" description="Basic residues" evidence="6">
    <location>
        <begin position="271"/>
        <end position="284"/>
    </location>
</feature>
<evidence type="ECO:0008006" key="9">
    <source>
        <dbReference type="Google" id="ProtNLM"/>
    </source>
</evidence>
<dbReference type="GO" id="GO:0005634">
    <property type="term" value="C:nucleus"/>
    <property type="evidence" value="ECO:0007669"/>
    <property type="project" value="UniProtKB-SubCell"/>
</dbReference>
<feature type="region of interest" description="Disordered" evidence="6">
    <location>
        <begin position="1"/>
        <end position="29"/>
    </location>
</feature>
<dbReference type="InterPro" id="IPR043472">
    <property type="entry name" value="Macro_dom-like"/>
</dbReference>
<reference evidence="7 8" key="1">
    <citation type="submission" date="2024-08" db="EMBL/GenBank/DDBJ databases">
        <title>Gnathostoma spinigerum genome.</title>
        <authorList>
            <person name="Gonzalez-Bertolin B."/>
            <person name="Monzon S."/>
            <person name="Zaballos A."/>
            <person name="Jimenez P."/>
            <person name="Dekumyoy P."/>
            <person name="Varona S."/>
            <person name="Cuesta I."/>
            <person name="Sumanam S."/>
            <person name="Adisakwattana P."/>
            <person name="Gasser R.B."/>
            <person name="Hernandez-Gonzalez A."/>
            <person name="Young N.D."/>
            <person name="Perteguer M.J."/>
        </authorList>
    </citation>
    <scope>NUCLEOTIDE SEQUENCE [LARGE SCALE GENOMIC DNA]</scope>
    <source>
        <strain evidence="7">AL3</strain>
        <tissue evidence="7">Liver</tissue>
    </source>
</reference>
<evidence type="ECO:0000256" key="1">
    <source>
        <dbReference type="ARBA" id="ARBA00004123"/>
    </source>
</evidence>
<proteinExistence type="inferred from homology"/>
<evidence type="ECO:0000256" key="6">
    <source>
        <dbReference type="SAM" id="MobiDB-lite"/>
    </source>
</evidence>
<dbReference type="GO" id="GO:0005524">
    <property type="term" value="F:ATP binding"/>
    <property type="evidence" value="ECO:0007669"/>
    <property type="project" value="UniProtKB-KW"/>
</dbReference>
<feature type="region of interest" description="Disordered" evidence="6">
    <location>
        <begin position="253"/>
        <end position="385"/>
    </location>
</feature>
<comment type="similarity">
    <text evidence="2">Belongs to the SNF2/RAD54 helicase family.</text>
</comment>
<keyword evidence="3" id="KW-0547">Nucleotide-binding</keyword>
<feature type="compositionally biased region" description="Basic and acidic residues" evidence="6">
    <location>
        <begin position="320"/>
        <end position="333"/>
    </location>
</feature>
<comment type="caution">
    <text evidence="7">The sequence shown here is derived from an EMBL/GenBank/DDBJ whole genome shotgun (WGS) entry which is preliminary data.</text>
</comment>
<dbReference type="EMBL" id="JBGFUD010005857">
    <property type="protein sequence ID" value="MFH4980642.1"/>
    <property type="molecule type" value="Genomic_DNA"/>
</dbReference>
<sequence length="385" mass="43572">MERTLRLEKERKEHKKEKAEDQHQQKWKRKGYDSILLPLPNSENIPPINNPGRNDDGCFGPYYVLGDVTQPKRLPNDNTDQALILSCIDNGGHFGTGGVFNALRAKSQRIVDEYELCCGRNDDLHLGDAMLIKDICENHDVQTNGDELGDCDDADRSGRSTVSIRPRKESVVLMIVQSHKNRKEISTQLLSKCFSRIAAYALSSGSVSIHLPRIGYGMRDLSWYVVDRLIRKHFTDLGINTYVYYFRRQENIGQNRSQQDSRNNSSERCKRTERRSRRLTRKRNSSGNSFVVDDDEEEGVESENSGRLSGKSVYDDDGGDDRSDEGSEELRTEDLEEQSPTVNDEGSDGSAVIDNSLLPTCSESITTHGPNVPLHREGSFRRNDV</sequence>
<keyword evidence="8" id="KW-1185">Reference proteome</keyword>
<evidence type="ECO:0000313" key="8">
    <source>
        <dbReference type="Proteomes" id="UP001608902"/>
    </source>
</evidence>
<evidence type="ECO:0000313" key="7">
    <source>
        <dbReference type="EMBL" id="MFH4980642.1"/>
    </source>
</evidence>
<organism evidence="7 8">
    <name type="scientific">Gnathostoma spinigerum</name>
    <dbReference type="NCBI Taxonomy" id="75299"/>
    <lineage>
        <taxon>Eukaryota</taxon>
        <taxon>Metazoa</taxon>
        <taxon>Ecdysozoa</taxon>
        <taxon>Nematoda</taxon>
        <taxon>Chromadorea</taxon>
        <taxon>Rhabditida</taxon>
        <taxon>Spirurina</taxon>
        <taxon>Gnathostomatomorpha</taxon>
        <taxon>Gnathostomatoidea</taxon>
        <taxon>Gnathostomatidae</taxon>
        <taxon>Gnathostoma</taxon>
    </lineage>
</organism>
<gene>
    <name evidence="7" type="ORF">AB6A40_007351</name>
</gene>
<feature type="compositionally biased region" description="Low complexity" evidence="6">
    <location>
        <begin position="254"/>
        <end position="264"/>
    </location>
</feature>
<dbReference type="PANTHER" id="PTHR47157">
    <property type="entry name" value="CHROMODOMAIN-HELICASE-DNA-BINDING PROTEIN 1-LIKE"/>
    <property type="match status" value="1"/>
</dbReference>
<dbReference type="Proteomes" id="UP001608902">
    <property type="component" value="Unassembled WGS sequence"/>
</dbReference>
<evidence type="ECO:0000256" key="4">
    <source>
        <dbReference type="ARBA" id="ARBA00022840"/>
    </source>
</evidence>
<dbReference type="AlphaFoldDB" id="A0ABD6EVC8"/>
<evidence type="ECO:0000256" key="2">
    <source>
        <dbReference type="ARBA" id="ARBA00007025"/>
    </source>
</evidence>
<feature type="compositionally biased region" description="Basic and acidic residues" evidence="6">
    <location>
        <begin position="1"/>
        <end position="24"/>
    </location>
</feature>
<dbReference type="PANTHER" id="PTHR47157:SF1">
    <property type="entry name" value="CHROMODOMAIN-HELICASE-DNA-BINDING PROTEIN 1-LIKE"/>
    <property type="match status" value="1"/>
</dbReference>
<comment type="subcellular location">
    <subcellularLocation>
        <location evidence="1">Nucleus</location>
    </subcellularLocation>
</comment>
<dbReference type="Gene3D" id="3.40.220.10">
    <property type="entry name" value="Leucine Aminopeptidase, subunit E, domain 1"/>
    <property type="match status" value="1"/>
</dbReference>
<dbReference type="SUPFAM" id="SSF52949">
    <property type="entry name" value="Macro domain-like"/>
    <property type="match status" value="1"/>
</dbReference>
<name>A0ABD6EVC8_9BILA</name>
<accession>A0ABD6EVC8</accession>
<evidence type="ECO:0000256" key="5">
    <source>
        <dbReference type="ARBA" id="ARBA00023242"/>
    </source>
</evidence>